<protein>
    <submittedName>
        <fullName evidence="2">Uncharacterized protein</fullName>
    </submittedName>
</protein>
<organism evidence="1 2">
    <name type="scientific">Steinernema glaseri</name>
    <dbReference type="NCBI Taxonomy" id="37863"/>
    <lineage>
        <taxon>Eukaryota</taxon>
        <taxon>Metazoa</taxon>
        <taxon>Ecdysozoa</taxon>
        <taxon>Nematoda</taxon>
        <taxon>Chromadorea</taxon>
        <taxon>Rhabditida</taxon>
        <taxon>Tylenchina</taxon>
        <taxon>Panagrolaimomorpha</taxon>
        <taxon>Strongyloidoidea</taxon>
        <taxon>Steinernematidae</taxon>
        <taxon>Steinernema</taxon>
    </lineage>
</organism>
<proteinExistence type="predicted"/>
<reference evidence="2" key="1">
    <citation type="submission" date="2016-11" db="UniProtKB">
        <authorList>
            <consortium name="WormBaseParasite"/>
        </authorList>
    </citation>
    <scope>IDENTIFICATION</scope>
</reference>
<dbReference type="AlphaFoldDB" id="A0A1I7ZRU5"/>
<dbReference type="Proteomes" id="UP000095287">
    <property type="component" value="Unplaced"/>
</dbReference>
<evidence type="ECO:0000313" key="2">
    <source>
        <dbReference type="WBParaSite" id="L893_g29293.t1"/>
    </source>
</evidence>
<keyword evidence="1" id="KW-1185">Reference proteome</keyword>
<dbReference type="WBParaSite" id="L893_g29293.t1">
    <property type="protein sequence ID" value="L893_g29293.t1"/>
    <property type="gene ID" value="L893_g29293"/>
</dbReference>
<name>A0A1I7ZRU5_9BILA</name>
<evidence type="ECO:0000313" key="1">
    <source>
        <dbReference type="Proteomes" id="UP000095287"/>
    </source>
</evidence>
<sequence>MTTRTLKLISESLCNRSRPGRSLETPFGSKNAAEAVRAHYYRFYDVVKRGKRRCIIRETVKRRTTFWDARSARSRLSARFYLVFAFLKCDPLLFCKDVADAPVGVDVTMTNGDGHFGEAKKKATLTVAGGRVGKPQ</sequence>
<accession>A0A1I7ZRU5</accession>